<reference evidence="1" key="1">
    <citation type="submission" date="2022-07" db="EMBL/GenBank/DDBJ databases">
        <authorList>
            <person name="Li W.-J."/>
            <person name="Deng Q.-Q."/>
        </authorList>
    </citation>
    <scope>NUCLEOTIDE SEQUENCE</scope>
    <source>
        <strain evidence="1">SYSU M60031</strain>
    </source>
</reference>
<sequence length="103" mass="12029">MGRAKKEWKLSYMRWGFLSVAEGGGQEYFCLDIYEQKRGGERLHIASAKAILAGERVWTAVEDRKGRPLRVREKGLQEVVEEAIRLLQHACRDREKQRMPEIK</sequence>
<protein>
    <submittedName>
        <fullName evidence="1">Uncharacterized protein</fullName>
    </submittedName>
</protein>
<proteinExistence type="predicted"/>
<evidence type="ECO:0000313" key="1">
    <source>
        <dbReference type="EMBL" id="MCP8968405.1"/>
    </source>
</evidence>
<dbReference type="Proteomes" id="UP001156102">
    <property type="component" value="Unassembled WGS sequence"/>
</dbReference>
<accession>A0AA41X7Q0</accession>
<organism evidence="1 2">
    <name type="scientific">Ectobacillus ponti</name>
    <dbReference type="NCBI Taxonomy" id="2961894"/>
    <lineage>
        <taxon>Bacteria</taxon>
        <taxon>Bacillati</taxon>
        <taxon>Bacillota</taxon>
        <taxon>Bacilli</taxon>
        <taxon>Bacillales</taxon>
        <taxon>Bacillaceae</taxon>
        <taxon>Ectobacillus</taxon>
    </lineage>
</organism>
<dbReference type="AlphaFoldDB" id="A0AA41X7Q0"/>
<dbReference type="EMBL" id="JANCLT010000003">
    <property type="protein sequence ID" value="MCP8968405.1"/>
    <property type="molecule type" value="Genomic_DNA"/>
</dbReference>
<comment type="caution">
    <text evidence="1">The sequence shown here is derived from an EMBL/GenBank/DDBJ whole genome shotgun (WGS) entry which is preliminary data.</text>
</comment>
<gene>
    <name evidence="1" type="ORF">NK662_07590</name>
</gene>
<evidence type="ECO:0000313" key="2">
    <source>
        <dbReference type="Proteomes" id="UP001156102"/>
    </source>
</evidence>
<name>A0AA41X7Q0_9BACI</name>
<dbReference type="RefSeq" id="WP_254758318.1">
    <property type="nucleotide sequence ID" value="NZ_JANCLT010000003.1"/>
</dbReference>
<keyword evidence="2" id="KW-1185">Reference proteome</keyword>